<evidence type="ECO:0000313" key="2">
    <source>
        <dbReference type="EMBL" id="RYB93762.1"/>
    </source>
</evidence>
<evidence type="ECO:0000313" key="3">
    <source>
        <dbReference type="Proteomes" id="UP000294071"/>
    </source>
</evidence>
<dbReference type="OrthoDB" id="3252838at2"/>
<evidence type="ECO:0000259" key="1">
    <source>
        <dbReference type="Pfam" id="PF26563"/>
    </source>
</evidence>
<dbReference type="RefSeq" id="WP_129399120.1">
    <property type="nucleotide sequence ID" value="NZ_SDWT01000001.1"/>
</dbReference>
<dbReference type="PANTHER" id="PTHR43384">
    <property type="entry name" value="SEPTUM SITE-DETERMINING PROTEIN MIND HOMOLOG, CHLOROPLASTIC-RELATED"/>
    <property type="match status" value="1"/>
</dbReference>
<dbReference type="GO" id="GO:0005524">
    <property type="term" value="F:ATP binding"/>
    <property type="evidence" value="ECO:0007669"/>
    <property type="project" value="TreeGrafter"/>
</dbReference>
<reference evidence="2 3" key="1">
    <citation type="submission" date="2019-01" db="EMBL/GenBank/DDBJ databases">
        <title>Novel species of Nocardioides.</title>
        <authorList>
            <person name="Liu Q."/>
            <person name="Xin Y.-H."/>
        </authorList>
    </citation>
    <scope>NUCLEOTIDE SEQUENCE [LARGE SCALE GENOMIC DNA]</scope>
    <source>
        <strain evidence="2 3">CGMCC 4.6882</strain>
    </source>
</reference>
<dbReference type="InterPro" id="IPR059050">
    <property type="entry name" value="Rv3660c_N"/>
</dbReference>
<dbReference type="Pfam" id="PF26563">
    <property type="entry name" value="Rv3660c_N"/>
    <property type="match status" value="1"/>
</dbReference>
<dbReference type="InterPro" id="IPR022521">
    <property type="entry name" value="Rv3660c"/>
</dbReference>
<dbReference type="Proteomes" id="UP000294071">
    <property type="component" value="Unassembled WGS sequence"/>
</dbReference>
<comment type="caution">
    <text evidence="2">The sequence shown here is derived from an EMBL/GenBank/DDBJ whole genome shotgun (WGS) entry which is preliminary data.</text>
</comment>
<dbReference type="SUPFAM" id="SSF52540">
    <property type="entry name" value="P-loop containing nucleoside triphosphate hydrolases"/>
    <property type="match status" value="1"/>
</dbReference>
<dbReference type="GO" id="GO:0009898">
    <property type="term" value="C:cytoplasmic side of plasma membrane"/>
    <property type="evidence" value="ECO:0007669"/>
    <property type="project" value="TreeGrafter"/>
</dbReference>
<dbReference type="GO" id="GO:0051782">
    <property type="term" value="P:negative regulation of cell division"/>
    <property type="evidence" value="ECO:0007669"/>
    <property type="project" value="TreeGrafter"/>
</dbReference>
<sequence length="336" mass="33902">MAVLLLTGSPSVHEVVVPLCAAAGVGAEVSSTPALALPAWAEADLVLVGADLATAVADLAPPRRPGVHVVAHAPDDAVFRSALEIGASSVLDLSSGSAWLADALADVGERASPGRVVGVVGGAGGAGATTLACALAQWQSGRTPTLLVDADPLGPGLDRLLGMEDVAGVRWEGLVDTAGRLGARALRESVPRTNGLGVLTWSGLRRRLDVPTLRRILPSAARGHDLVVLDLARQGPHLSELADRCDDLLVVTPATLPGLAATARLVAELRRDTGAGLVLRPGSVSDADATHVTGLPVVAAVADQRGLAAAVDRGLGPLGSRGPLLRAARDLLPVAA</sequence>
<gene>
    <name evidence="2" type="ORF">EUA93_04945</name>
</gene>
<dbReference type="NCBIfam" id="TIGR03815">
    <property type="entry name" value="CpaE_hom_Actino"/>
    <property type="match status" value="1"/>
</dbReference>
<accession>A0A4V1RKX1</accession>
<dbReference type="GO" id="GO:0016887">
    <property type="term" value="F:ATP hydrolysis activity"/>
    <property type="evidence" value="ECO:0007669"/>
    <property type="project" value="TreeGrafter"/>
</dbReference>
<organism evidence="2 3">
    <name type="scientific">Nocardioides oleivorans</name>
    <dbReference type="NCBI Taxonomy" id="273676"/>
    <lineage>
        <taxon>Bacteria</taxon>
        <taxon>Bacillati</taxon>
        <taxon>Actinomycetota</taxon>
        <taxon>Actinomycetes</taxon>
        <taxon>Propionibacteriales</taxon>
        <taxon>Nocardioidaceae</taxon>
        <taxon>Nocardioides</taxon>
    </lineage>
</organism>
<dbReference type="InterPro" id="IPR027417">
    <property type="entry name" value="P-loop_NTPase"/>
</dbReference>
<proteinExistence type="predicted"/>
<dbReference type="AlphaFoldDB" id="A0A4V1RKX1"/>
<dbReference type="PANTHER" id="PTHR43384:SF11">
    <property type="entry name" value="SEPTUM SITE DETERMINING PROTEIN"/>
    <property type="match status" value="1"/>
</dbReference>
<dbReference type="GO" id="GO:0005829">
    <property type="term" value="C:cytosol"/>
    <property type="evidence" value="ECO:0007669"/>
    <property type="project" value="TreeGrafter"/>
</dbReference>
<keyword evidence="3" id="KW-1185">Reference proteome</keyword>
<feature type="domain" description="Rv3660c-like CheY-like N-terminal" evidence="1">
    <location>
        <begin position="7"/>
        <end position="112"/>
    </location>
</feature>
<name>A0A4V1RKX1_9ACTN</name>
<dbReference type="EMBL" id="SDWT01000001">
    <property type="protein sequence ID" value="RYB93762.1"/>
    <property type="molecule type" value="Genomic_DNA"/>
</dbReference>
<dbReference type="Gene3D" id="3.40.50.300">
    <property type="entry name" value="P-loop containing nucleotide triphosphate hydrolases"/>
    <property type="match status" value="1"/>
</dbReference>
<dbReference type="InterPro" id="IPR050625">
    <property type="entry name" value="ParA/MinD_ATPase"/>
</dbReference>
<protein>
    <submittedName>
        <fullName evidence="2">Septum site determining protein</fullName>
    </submittedName>
</protein>